<accession>A0AAN7YT09</accession>
<dbReference type="GO" id="GO:0032934">
    <property type="term" value="F:sterol binding"/>
    <property type="evidence" value="ECO:0007669"/>
    <property type="project" value="TreeGrafter"/>
</dbReference>
<dbReference type="AlphaFoldDB" id="A0AAN7YT09"/>
<evidence type="ECO:0000313" key="5">
    <source>
        <dbReference type="Proteomes" id="UP001344447"/>
    </source>
</evidence>
<feature type="compositionally biased region" description="Polar residues" evidence="3">
    <location>
        <begin position="430"/>
        <end position="440"/>
    </location>
</feature>
<dbReference type="InterPro" id="IPR000648">
    <property type="entry name" value="Oxysterol-bd"/>
</dbReference>
<dbReference type="SUPFAM" id="SSF144000">
    <property type="entry name" value="Oxysterol-binding protein-like"/>
    <property type="match status" value="1"/>
</dbReference>
<evidence type="ECO:0000313" key="4">
    <source>
        <dbReference type="EMBL" id="KAK5577821.1"/>
    </source>
</evidence>
<dbReference type="EMBL" id="JAVFKY010000004">
    <property type="protein sequence ID" value="KAK5577821.1"/>
    <property type="molecule type" value="Genomic_DNA"/>
</dbReference>
<evidence type="ECO:0000256" key="3">
    <source>
        <dbReference type="SAM" id="MobiDB-lite"/>
    </source>
</evidence>
<dbReference type="GO" id="GO:0005829">
    <property type="term" value="C:cytosol"/>
    <property type="evidence" value="ECO:0007669"/>
    <property type="project" value="TreeGrafter"/>
</dbReference>
<comment type="similarity">
    <text evidence="1 2">Belongs to the OSBP family.</text>
</comment>
<gene>
    <name evidence="4" type="ORF">RB653_002769</name>
</gene>
<feature type="region of interest" description="Disordered" evidence="3">
    <location>
        <begin position="1"/>
        <end position="47"/>
    </location>
</feature>
<feature type="region of interest" description="Disordered" evidence="3">
    <location>
        <begin position="410"/>
        <end position="440"/>
    </location>
</feature>
<proteinExistence type="inferred from homology"/>
<dbReference type="FunFam" id="2.40.160.120:FF:000011">
    <property type="entry name" value="Oxysterol-binding protein-related protein 4C"/>
    <property type="match status" value="1"/>
</dbReference>
<reference evidence="4 5" key="1">
    <citation type="submission" date="2023-11" db="EMBL/GenBank/DDBJ databases">
        <title>Dfirmibasis_genome.</title>
        <authorList>
            <person name="Edelbroek B."/>
            <person name="Kjellin J."/>
            <person name="Jerlstrom-Hultqvist J."/>
            <person name="Soderbom F."/>
        </authorList>
    </citation>
    <scope>NUCLEOTIDE SEQUENCE [LARGE SCALE GENOMIC DNA]</scope>
    <source>
        <strain evidence="4 5">TNS-C-14</strain>
    </source>
</reference>
<feature type="compositionally biased region" description="Polar residues" evidence="3">
    <location>
        <begin position="411"/>
        <end position="420"/>
    </location>
</feature>
<dbReference type="PANTHER" id="PTHR10972:SF197">
    <property type="entry name" value="OXYSTEROL-BINDING PROTEIN 6"/>
    <property type="match status" value="1"/>
</dbReference>
<dbReference type="InterPro" id="IPR018494">
    <property type="entry name" value="Oxysterol-bd_CS"/>
</dbReference>
<dbReference type="Gene3D" id="2.40.160.120">
    <property type="match status" value="1"/>
</dbReference>
<dbReference type="GO" id="GO:0016020">
    <property type="term" value="C:membrane"/>
    <property type="evidence" value="ECO:0007669"/>
    <property type="project" value="TreeGrafter"/>
</dbReference>
<dbReference type="PROSITE" id="PS01013">
    <property type="entry name" value="OSBP"/>
    <property type="match status" value="1"/>
</dbReference>
<evidence type="ECO:0008006" key="6">
    <source>
        <dbReference type="Google" id="ProtNLM"/>
    </source>
</evidence>
<comment type="caution">
    <text evidence="4">The sequence shown here is derived from an EMBL/GenBank/DDBJ whole genome shotgun (WGS) entry which is preliminary data.</text>
</comment>
<dbReference type="PANTHER" id="PTHR10972">
    <property type="entry name" value="OXYSTEROL-BINDING PROTEIN-RELATED"/>
    <property type="match status" value="1"/>
</dbReference>
<dbReference type="InterPro" id="IPR037239">
    <property type="entry name" value="OSBP_sf"/>
</dbReference>
<dbReference type="Proteomes" id="UP001344447">
    <property type="component" value="Unassembled WGS sequence"/>
</dbReference>
<evidence type="ECO:0000256" key="1">
    <source>
        <dbReference type="ARBA" id="ARBA00008842"/>
    </source>
</evidence>
<dbReference type="FunFam" id="3.30.70.3490:FF:000040">
    <property type="match status" value="1"/>
</dbReference>
<keyword evidence="5" id="KW-1185">Reference proteome</keyword>
<feature type="compositionally biased region" description="Polar residues" evidence="3">
    <location>
        <begin position="1"/>
        <end position="22"/>
    </location>
</feature>
<sequence>MSSKVASNKDASLTEDSVSDLSSDGVEAEGVDQTENSGADANIDTEPEPATEAGVMKQAFGFIKNHLKVGADMTKLPIPATFVQPISFLTAIQQQSAIFSHLLTSAPYIKEDDQRFLQVLKYHLTWPKMYFPKNPLNPILGEYYECQVQHTDEKSQEPIQDDITHFTAEQISHHPPISCFNFYNDKHKIKFDSKQQITPVFKGKCIRVNMDVKTCITLEREGGVTESYFNDKFTEGYLRLLRWKFEFTGKYSFVCPETGYSAVINFKDKPIIGGKWHDLQITVSKGTEPIYDIHGTHVDILTITNLKDKTSSVFINYNTLRSEIATEEPFEQLKDNTSQKVWKGVAEGFAKKDSRKAGLEKQKIEDIQRKKAKANLAKDPNFVHKPHFFAHIPNLPADCVKPDYIFKKPETSTPNLSKVESSAKIENSIPVDSSIPQTAN</sequence>
<evidence type="ECO:0000256" key="2">
    <source>
        <dbReference type="RuleBase" id="RU003844"/>
    </source>
</evidence>
<dbReference type="Gene3D" id="3.30.70.3490">
    <property type="match status" value="1"/>
</dbReference>
<name>A0AAN7YT09_9MYCE</name>
<protein>
    <recommendedName>
        <fullName evidence="6">Oxysterol-binding protein</fullName>
    </recommendedName>
</protein>
<organism evidence="4 5">
    <name type="scientific">Dictyostelium firmibasis</name>
    <dbReference type="NCBI Taxonomy" id="79012"/>
    <lineage>
        <taxon>Eukaryota</taxon>
        <taxon>Amoebozoa</taxon>
        <taxon>Evosea</taxon>
        <taxon>Eumycetozoa</taxon>
        <taxon>Dictyostelia</taxon>
        <taxon>Dictyosteliales</taxon>
        <taxon>Dictyosteliaceae</taxon>
        <taxon>Dictyostelium</taxon>
    </lineage>
</organism>
<dbReference type="Pfam" id="PF01237">
    <property type="entry name" value="Oxysterol_BP"/>
    <property type="match status" value="1"/>
</dbReference>